<accession>A0A9Q2NV68</accession>
<dbReference type="Proteomes" id="UP000755667">
    <property type="component" value="Unassembled WGS sequence"/>
</dbReference>
<evidence type="ECO:0000313" key="2">
    <source>
        <dbReference type="EMBL" id="MBM2419090.1"/>
    </source>
</evidence>
<comment type="caution">
    <text evidence="1">The sequence shown here is derived from an EMBL/GenBank/DDBJ whole genome shotgun (WGS) entry which is preliminary data.</text>
</comment>
<evidence type="ECO:0000313" key="3">
    <source>
        <dbReference type="Proteomes" id="UP000755667"/>
    </source>
</evidence>
<protein>
    <submittedName>
        <fullName evidence="1">Uncharacterized protein</fullName>
    </submittedName>
</protein>
<organism evidence="1 3">
    <name type="scientific">Marivita cryptomonadis</name>
    <dbReference type="NCBI Taxonomy" id="505252"/>
    <lineage>
        <taxon>Bacteria</taxon>
        <taxon>Pseudomonadati</taxon>
        <taxon>Pseudomonadota</taxon>
        <taxon>Alphaproteobacteria</taxon>
        <taxon>Rhodobacterales</taxon>
        <taxon>Roseobacteraceae</taxon>
        <taxon>Marivita</taxon>
    </lineage>
</organism>
<dbReference type="EMBL" id="JAFBXF010000015">
    <property type="protein sequence ID" value="MBM2419090.1"/>
    <property type="molecule type" value="Genomic_DNA"/>
</dbReference>
<dbReference type="RefSeq" id="WP_203284504.1">
    <property type="nucleotide sequence ID" value="NZ_JAFBXH010000015.1"/>
</dbReference>
<name>A0A9Q2NV68_9RHOB</name>
<sequence length="67" mass="7620">MIVLAVRSCVYRIHCAIWNATTVAIACNKEFTGLLDQFQIVAFCVLYVLIADILPQWLDPRRRAKPA</sequence>
<keyword evidence="4" id="KW-1185">Reference proteome</keyword>
<dbReference type="AlphaFoldDB" id="A0A9Q2NV68"/>
<proteinExistence type="predicted"/>
<gene>
    <name evidence="1" type="ORF">JQX41_19035</name>
    <name evidence="2" type="ORF">JQX48_19055</name>
</gene>
<dbReference type="Proteomes" id="UP000809440">
    <property type="component" value="Unassembled WGS sequence"/>
</dbReference>
<evidence type="ECO:0000313" key="4">
    <source>
        <dbReference type="Proteomes" id="UP000809440"/>
    </source>
</evidence>
<evidence type="ECO:0000313" key="1">
    <source>
        <dbReference type="EMBL" id="MBM2414419.1"/>
    </source>
</evidence>
<dbReference type="EMBL" id="JAFBXE010000015">
    <property type="protein sequence ID" value="MBM2414419.1"/>
    <property type="molecule type" value="Genomic_DNA"/>
</dbReference>
<reference evidence="1 4" key="1">
    <citation type="submission" date="2021-01" db="EMBL/GenBank/DDBJ databases">
        <title>Diatom-associated Roseobacters Show Island Model of Population Structure.</title>
        <authorList>
            <person name="Qu L."/>
            <person name="Feng X."/>
            <person name="Chen Y."/>
            <person name="Li L."/>
            <person name="Wang X."/>
            <person name="Hu Z."/>
            <person name="Wang H."/>
            <person name="Luo H."/>
        </authorList>
    </citation>
    <scope>NUCLEOTIDE SEQUENCE</scope>
    <source>
        <strain evidence="2 4">CC28-63</strain>
        <strain evidence="1">CC28-69</strain>
    </source>
</reference>
<dbReference type="PROSITE" id="PS51257">
    <property type="entry name" value="PROKAR_LIPOPROTEIN"/>
    <property type="match status" value="1"/>
</dbReference>